<organism evidence="1 2">
    <name type="scientific">Aequorivita echinoideorum</name>
    <dbReference type="NCBI Taxonomy" id="1549647"/>
    <lineage>
        <taxon>Bacteria</taxon>
        <taxon>Pseudomonadati</taxon>
        <taxon>Bacteroidota</taxon>
        <taxon>Flavobacteriia</taxon>
        <taxon>Flavobacteriales</taxon>
        <taxon>Flavobacteriaceae</taxon>
        <taxon>Aequorivita</taxon>
    </lineage>
</organism>
<name>A0ABS5S728_9FLAO</name>
<reference evidence="1 2" key="1">
    <citation type="submission" date="2021-05" db="EMBL/GenBank/DDBJ databases">
        <title>Aequorivita echinoideorum JCM 30378 genome.</title>
        <authorList>
            <person name="Zhang H."/>
            <person name="Li C."/>
        </authorList>
    </citation>
    <scope>NUCLEOTIDE SEQUENCE [LARGE SCALE GENOMIC DNA]</scope>
    <source>
        <strain evidence="1 2">JCM30378</strain>
    </source>
</reference>
<accession>A0ABS5S728</accession>
<proteinExistence type="predicted"/>
<gene>
    <name evidence="1" type="ORF">KIV10_05645</name>
</gene>
<dbReference type="RefSeq" id="WP_214112517.1">
    <property type="nucleotide sequence ID" value="NZ_JAHCTB010000002.1"/>
</dbReference>
<dbReference type="Proteomes" id="UP001297092">
    <property type="component" value="Unassembled WGS sequence"/>
</dbReference>
<evidence type="ECO:0000313" key="2">
    <source>
        <dbReference type="Proteomes" id="UP001297092"/>
    </source>
</evidence>
<sequence>MAEPTEKSIREQERRIGLKASRKVEAYLRTVIDQKLKRGKTTEEKSLHDTAKVKHKMGEYRLLGLNLSSPVHGYIQNYGFVGVREATSVYYKASRYNISRSQRKAHPFNLPERKIFEEIYDKSGVIPFLVEQLANTRTQAVEIVINDMILQFNREQNGK</sequence>
<evidence type="ECO:0008006" key="3">
    <source>
        <dbReference type="Google" id="ProtNLM"/>
    </source>
</evidence>
<evidence type="ECO:0000313" key="1">
    <source>
        <dbReference type="EMBL" id="MBT0607660.1"/>
    </source>
</evidence>
<protein>
    <recommendedName>
        <fullName evidence="3">Phage protein, HK97 gp10 family</fullName>
    </recommendedName>
</protein>
<dbReference type="EMBL" id="JAHCTB010000002">
    <property type="protein sequence ID" value="MBT0607660.1"/>
    <property type="molecule type" value="Genomic_DNA"/>
</dbReference>
<keyword evidence="2" id="KW-1185">Reference proteome</keyword>
<comment type="caution">
    <text evidence="1">The sequence shown here is derived from an EMBL/GenBank/DDBJ whole genome shotgun (WGS) entry which is preliminary data.</text>
</comment>